<organism evidence="13 14">
    <name type="scientific">Bermanella marisrubri</name>
    <dbReference type="NCBI Taxonomy" id="207949"/>
    <lineage>
        <taxon>Bacteria</taxon>
        <taxon>Pseudomonadati</taxon>
        <taxon>Pseudomonadota</taxon>
        <taxon>Gammaproteobacteria</taxon>
        <taxon>Oceanospirillales</taxon>
        <taxon>Oceanospirillaceae</taxon>
        <taxon>Bermanella</taxon>
    </lineage>
</organism>
<dbReference type="Gene3D" id="3.30.230.10">
    <property type="match status" value="1"/>
</dbReference>
<comment type="catalytic activity">
    <reaction evidence="10">
        <text>4-CDP-2-C-methyl-D-erythritol + ATP = 4-CDP-2-C-methyl-D-erythritol 2-phosphate + ADP + H(+)</text>
        <dbReference type="Rhea" id="RHEA:18437"/>
        <dbReference type="ChEBI" id="CHEBI:15378"/>
        <dbReference type="ChEBI" id="CHEBI:30616"/>
        <dbReference type="ChEBI" id="CHEBI:57823"/>
        <dbReference type="ChEBI" id="CHEBI:57919"/>
        <dbReference type="ChEBI" id="CHEBI:456216"/>
        <dbReference type="EC" id="2.7.1.148"/>
    </reaction>
</comment>
<dbReference type="NCBIfam" id="TIGR00154">
    <property type="entry name" value="ispE"/>
    <property type="match status" value="1"/>
</dbReference>
<keyword evidence="14" id="KW-1185">Reference proteome</keyword>
<dbReference type="Pfam" id="PF00288">
    <property type="entry name" value="GHMP_kinases_N"/>
    <property type="match status" value="1"/>
</dbReference>
<comment type="function">
    <text evidence="10">Catalyzes the phosphorylation of the position 2 hydroxy group of 4-diphosphocytidyl-2C-methyl-D-erythritol.</text>
</comment>
<evidence type="ECO:0000259" key="11">
    <source>
        <dbReference type="Pfam" id="PF00288"/>
    </source>
</evidence>
<dbReference type="InterPro" id="IPR014721">
    <property type="entry name" value="Ribsml_uS5_D2-typ_fold_subgr"/>
</dbReference>
<dbReference type="HOGENOM" id="CLU_053057_3_0_6"/>
<dbReference type="PANTHER" id="PTHR43527:SF2">
    <property type="entry name" value="4-DIPHOSPHOCYTIDYL-2-C-METHYL-D-ERYTHRITOL KINASE, CHLOROPLASTIC"/>
    <property type="match status" value="1"/>
</dbReference>
<dbReference type="EMBL" id="AAQH01000004">
    <property type="protein sequence ID" value="EAT12850.1"/>
    <property type="molecule type" value="Genomic_DNA"/>
</dbReference>
<dbReference type="SUPFAM" id="SSF54211">
    <property type="entry name" value="Ribosomal protein S5 domain 2-like"/>
    <property type="match status" value="1"/>
</dbReference>
<dbReference type="InterPro" id="IPR036554">
    <property type="entry name" value="GHMP_kinase_C_sf"/>
</dbReference>
<dbReference type="EC" id="2.7.1.148" evidence="2 10"/>
<feature type="binding site" evidence="10">
    <location>
        <begin position="95"/>
        <end position="105"/>
    </location>
    <ligand>
        <name>ATP</name>
        <dbReference type="ChEBI" id="CHEBI:30616"/>
    </ligand>
</feature>
<dbReference type="InterPro" id="IPR006204">
    <property type="entry name" value="GHMP_kinase_N_dom"/>
</dbReference>
<evidence type="ECO:0000313" key="13">
    <source>
        <dbReference type="EMBL" id="EAT12850.1"/>
    </source>
</evidence>
<evidence type="ECO:0000256" key="5">
    <source>
        <dbReference type="ARBA" id="ARBA00022741"/>
    </source>
</evidence>
<dbReference type="GO" id="GO:0019288">
    <property type="term" value="P:isopentenyl diphosphate biosynthetic process, methylerythritol 4-phosphate pathway"/>
    <property type="evidence" value="ECO:0007669"/>
    <property type="project" value="UniProtKB-UniRule"/>
</dbReference>
<gene>
    <name evidence="10" type="primary">ispE</name>
    <name evidence="13" type="ORF">RED65_12294</name>
</gene>
<reference evidence="13 14" key="1">
    <citation type="submission" date="2006-03" db="EMBL/GenBank/DDBJ databases">
        <authorList>
            <person name="Pinhassi J."/>
            <person name="Pedros-Alio C."/>
            <person name="Ferriera S."/>
            <person name="Johnson J."/>
            <person name="Kravitz S."/>
            <person name="Halpern A."/>
            <person name="Remington K."/>
            <person name="Beeson K."/>
            <person name="Tran B."/>
            <person name="Rogers Y.-H."/>
            <person name="Friedman R."/>
            <person name="Venter J.C."/>
        </authorList>
    </citation>
    <scope>NUCLEOTIDE SEQUENCE [LARGE SCALE GENOMIC DNA]</scope>
    <source>
        <strain evidence="13 14">RED65</strain>
    </source>
</reference>
<dbReference type="SUPFAM" id="SSF55060">
    <property type="entry name" value="GHMP Kinase, C-terminal domain"/>
    <property type="match status" value="1"/>
</dbReference>
<evidence type="ECO:0000256" key="1">
    <source>
        <dbReference type="ARBA" id="ARBA00009684"/>
    </source>
</evidence>
<keyword evidence="5 10" id="KW-0547">Nucleotide-binding</keyword>
<evidence type="ECO:0000256" key="8">
    <source>
        <dbReference type="ARBA" id="ARBA00023229"/>
    </source>
</evidence>
<keyword evidence="7 10" id="KW-0067">ATP-binding</keyword>
<name>Q1N3M4_9GAMM</name>
<dbReference type="STRING" id="207949.RED65_12294"/>
<evidence type="ECO:0000256" key="4">
    <source>
        <dbReference type="ARBA" id="ARBA00022679"/>
    </source>
</evidence>
<dbReference type="UniPathway" id="UPA00056">
    <property type="reaction ID" value="UER00094"/>
</dbReference>
<evidence type="ECO:0000256" key="3">
    <source>
        <dbReference type="ARBA" id="ARBA00017473"/>
    </source>
</evidence>
<dbReference type="GO" id="GO:0016114">
    <property type="term" value="P:terpenoid biosynthetic process"/>
    <property type="evidence" value="ECO:0007669"/>
    <property type="project" value="UniProtKB-UniRule"/>
</dbReference>
<dbReference type="InterPro" id="IPR013750">
    <property type="entry name" value="GHMP_kinase_C_dom"/>
</dbReference>
<dbReference type="PIRSF" id="PIRSF010376">
    <property type="entry name" value="IspE"/>
    <property type="match status" value="1"/>
</dbReference>
<evidence type="ECO:0000256" key="10">
    <source>
        <dbReference type="HAMAP-Rule" id="MF_00061"/>
    </source>
</evidence>
<feature type="domain" description="GHMP kinase N-terminal" evidence="11">
    <location>
        <begin position="67"/>
        <end position="144"/>
    </location>
</feature>
<keyword evidence="8 10" id="KW-0414">Isoprene biosynthesis</keyword>
<dbReference type="GO" id="GO:0005524">
    <property type="term" value="F:ATP binding"/>
    <property type="evidence" value="ECO:0007669"/>
    <property type="project" value="UniProtKB-UniRule"/>
</dbReference>
<proteinExistence type="inferred from homology"/>
<dbReference type="AlphaFoldDB" id="Q1N3M4"/>
<evidence type="ECO:0000256" key="6">
    <source>
        <dbReference type="ARBA" id="ARBA00022777"/>
    </source>
</evidence>
<dbReference type="Gene3D" id="3.30.70.890">
    <property type="entry name" value="GHMP kinase, C-terminal domain"/>
    <property type="match status" value="1"/>
</dbReference>
<evidence type="ECO:0000256" key="2">
    <source>
        <dbReference type="ARBA" id="ARBA00012052"/>
    </source>
</evidence>
<dbReference type="InterPro" id="IPR020568">
    <property type="entry name" value="Ribosomal_Su5_D2-typ_SF"/>
</dbReference>
<accession>Q1N3M4</accession>
<dbReference type="HAMAP" id="MF_00061">
    <property type="entry name" value="IspE"/>
    <property type="match status" value="1"/>
</dbReference>
<dbReference type="Proteomes" id="UP000004263">
    <property type="component" value="Unassembled WGS sequence"/>
</dbReference>
<comment type="caution">
    <text evidence="13">The sequence shown here is derived from an EMBL/GenBank/DDBJ whole genome shotgun (WGS) entry which is preliminary data.</text>
</comment>
<keyword evidence="4 10" id="KW-0808">Transferase</keyword>
<keyword evidence="6 10" id="KW-0418">Kinase</keyword>
<dbReference type="PANTHER" id="PTHR43527">
    <property type="entry name" value="4-DIPHOSPHOCYTIDYL-2-C-METHYL-D-ERYTHRITOL KINASE, CHLOROPLASTIC"/>
    <property type="match status" value="1"/>
</dbReference>
<comment type="pathway">
    <text evidence="10">Isoprenoid biosynthesis; isopentenyl diphosphate biosynthesis via DXP pathway; isopentenyl diphosphate from 1-deoxy-D-xylulose 5-phosphate: step 3/6.</text>
</comment>
<feature type="active site" evidence="10">
    <location>
        <position position="12"/>
    </location>
</feature>
<dbReference type="InterPro" id="IPR004424">
    <property type="entry name" value="IspE"/>
</dbReference>
<protein>
    <recommendedName>
        <fullName evidence="3 10">4-diphosphocytidyl-2-C-methyl-D-erythritol kinase</fullName>
        <shortName evidence="10">CMK</shortName>
        <ecNumber evidence="2 10">2.7.1.148</ecNumber>
    </recommendedName>
    <alternativeName>
        <fullName evidence="9 10">4-(cytidine-5'-diphospho)-2-C-methyl-D-erythritol kinase</fullName>
    </alternativeName>
</protein>
<dbReference type="RefSeq" id="WP_007018740.1">
    <property type="nucleotide sequence ID" value="NZ_CH724118.1"/>
</dbReference>
<dbReference type="OrthoDB" id="9809438at2"/>
<evidence type="ECO:0000313" key="14">
    <source>
        <dbReference type="Proteomes" id="UP000004263"/>
    </source>
</evidence>
<comment type="similarity">
    <text evidence="1 10">Belongs to the GHMP kinase family. IspE subfamily.</text>
</comment>
<feature type="domain" description="GHMP kinase C-terminal" evidence="12">
    <location>
        <begin position="201"/>
        <end position="260"/>
    </location>
</feature>
<evidence type="ECO:0000259" key="12">
    <source>
        <dbReference type="Pfam" id="PF08544"/>
    </source>
</evidence>
<dbReference type="Pfam" id="PF08544">
    <property type="entry name" value="GHMP_kinases_C"/>
    <property type="match status" value="1"/>
</dbReference>
<feature type="active site" evidence="10">
    <location>
        <position position="137"/>
    </location>
</feature>
<evidence type="ECO:0000256" key="9">
    <source>
        <dbReference type="ARBA" id="ARBA00032554"/>
    </source>
</evidence>
<sequence length="289" mass="31712">MSSYLVLPSPAKLNLFLHINGRREDGYHLLQSIFQFIDRCDELKFQLRSDSEIEVGPDIPGVAKTDNLIYRAARLLQQHSHCQLGADIELHKILPMGGGLGGGSSNAATALLGLNHLWQLNLSIETLAELGLQLGADVPVFVRGFAAWAEGVGEILKPMMDLEETWFVVVVPQCHVNTGEIFSHKELTRNTPIWKMSAALRGEGRNDCEAVVTKLYKEVDNSLNLLKKFGSARMTGTGACCYLECNSKAQAQSVRAQLPADIEAFIAKGVNHSPLHQALQKALNSQVKN</sequence>
<evidence type="ECO:0000256" key="7">
    <source>
        <dbReference type="ARBA" id="ARBA00022840"/>
    </source>
</evidence>
<dbReference type="GO" id="GO:0050515">
    <property type="term" value="F:4-(cytidine 5'-diphospho)-2-C-methyl-D-erythritol kinase activity"/>
    <property type="evidence" value="ECO:0007669"/>
    <property type="project" value="UniProtKB-UniRule"/>
</dbReference>